<evidence type="ECO:0000256" key="5">
    <source>
        <dbReference type="SAM" id="Phobius"/>
    </source>
</evidence>
<keyword evidence="4 5" id="KW-0472">Membrane</keyword>
<dbReference type="EMBL" id="CP120629">
    <property type="protein sequence ID" value="WEW59557.1"/>
    <property type="molecule type" value="Genomic_DNA"/>
</dbReference>
<dbReference type="InterPro" id="IPR007568">
    <property type="entry name" value="RTA1"/>
</dbReference>
<evidence type="ECO:0000256" key="1">
    <source>
        <dbReference type="ARBA" id="ARBA00004141"/>
    </source>
</evidence>
<proteinExistence type="predicted"/>
<dbReference type="AlphaFoldDB" id="A0AAF0DKZ7"/>
<keyword evidence="2 5" id="KW-0812">Transmembrane</keyword>
<protein>
    <recommendedName>
        <fullName evidence="8">RTA1 domain protein</fullName>
    </recommendedName>
</protein>
<comment type="subcellular location">
    <subcellularLocation>
        <location evidence="1">Membrane</location>
        <topology evidence="1">Multi-pass membrane protein</topology>
    </subcellularLocation>
</comment>
<dbReference type="PANTHER" id="PTHR31465">
    <property type="entry name" value="PROTEIN RTA1-RELATED"/>
    <property type="match status" value="1"/>
</dbReference>
<evidence type="ECO:0000313" key="7">
    <source>
        <dbReference type="Proteomes" id="UP001219355"/>
    </source>
</evidence>
<evidence type="ECO:0000256" key="4">
    <source>
        <dbReference type="ARBA" id="ARBA00023136"/>
    </source>
</evidence>
<feature type="transmembrane region" description="Helical" evidence="5">
    <location>
        <begin position="140"/>
        <end position="163"/>
    </location>
</feature>
<accession>A0AAF0DKZ7</accession>
<organism evidence="6 7">
    <name type="scientific">Emydomyces testavorans</name>
    <dbReference type="NCBI Taxonomy" id="2070801"/>
    <lineage>
        <taxon>Eukaryota</taxon>
        <taxon>Fungi</taxon>
        <taxon>Dikarya</taxon>
        <taxon>Ascomycota</taxon>
        <taxon>Pezizomycotina</taxon>
        <taxon>Eurotiomycetes</taxon>
        <taxon>Eurotiomycetidae</taxon>
        <taxon>Onygenales</taxon>
        <taxon>Nannizziopsiaceae</taxon>
        <taxon>Emydomyces</taxon>
    </lineage>
</organism>
<feature type="transmembrane region" description="Helical" evidence="5">
    <location>
        <begin position="190"/>
        <end position="209"/>
    </location>
</feature>
<feature type="transmembrane region" description="Helical" evidence="5">
    <location>
        <begin position="109"/>
        <end position="128"/>
    </location>
</feature>
<reference evidence="6" key="1">
    <citation type="submission" date="2023-03" db="EMBL/GenBank/DDBJ databases">
        <title>Emydomyces testavorans Genome Sequence.</title>
        <authorList>
            <person name="Hoyer L."/>
        </authorList>
    </citation>
    <scope>NUCLEOTIDE SEQUENCE</scope>
    <source>
        <strain evidence="6">16-2883</strain>
    </source>
</reference>
<evidence type="ECO:0000256" key="2">
    <source>
        <dbReference type="ARBA" id="ARBA00022692"/>
    </source>
</evidence>
<sequence>MFTVGFALREYGAFHYLFSNENLNVYIASTSFIYMSPPLLELANYHVLGRILYYVPYFSPLHPGRVLTTFGALSAIVEVLNAIGVSYIANQALPESLTKLGQILMKLSLVTQIVIIALFCLLGGTFHWRCARASIRIHRVSAPLLTLYISTSIILVRCIYRTIEHFNVLSVRHGPGVDLTTLSPIVRYEWFFYVFEASLMLVNSFLWNWRHPRQYLPENYNIYLAQDGVTELEGPGWKDDRPLIMTMFDPFSWCEPKTQKQRPFWETNGYTLVTAGSNGAKDRHYAEAEAV</sequence>
<keyword evidence="3 5" id="KW-1133">Transmembrane helix</keyword>
<dbReference type="Proteomes" id="UP001219355">
    <property type="component" value="Chromosome 3"/>
</dbReference>
<name>A0AAF0DKZ7_9EURO</name>
<dbReference type="Pfam" id="PF04479">
    <property type="entry name" value="RTA1"/>
    <property type="match status" value="1"/>
</dbReference>
<evidence type="ECO:0000313" key="6">
    <source>
        <dbReference type="EMBL" id="WEW59557.1"/>
    </source>
</evidence>
<keyword evidence="7" id="KW-1185">Reference proteome</keyword>
<gene>
    <name evidence="6" type="ORF">PRK78_005031</name>
</gene>
<evidence type="ECO:0008006" key="8">
    <source>
        <dbReference type="Google" id="ProtNLM"/>
    </source>
</evidence>
<dbReference type="PANTHER" id="PTHR31465:SF34">
    <property type="entry name" value="DOMAIN PROTEIN, PUTATIVE (AFU_ORTHOLOGUE AFUA_3G00480)-RELATED"/>
    <property type="match status" value="1"/>
</dbReference>
<feature type="transmembrane region" description="Helical" evidence="5">
    <location>
        <begin position="66"/>
        <end position="89"/>
    </location>
</feature>
<evidence type="ECO:0000256" key="3">
    <source>
        <dbReference type="ARBA" id="ARBA00022989"/>
    </source>
</evidence>
<dbReference type="GO" id="GO:0016020">
    <property type="term" value="C:membrane"/>
    <property type="evidence" value="ECO:0007669"/>
    <property type="project" value="UniProtKB-SubCell"/>
</dbReference>